<dbReference type="Pfam" id="PF20148">
    <property type="entry name" value="DUF6531"/>
    <property type="match status" value="1"/>
</dbReference>
<dbReference type="Pfam" id="PF25023">
    <property type="entry name" value="TEN_YD-shell"/>
    <property type="match status" value="1"/>
</dbReference>
<evidence type="ECO:0000259" key="5">
    <source>
        <dbReference type="Pfam" id="PF25023"/>
    </source>
</evidence>
<evidence type="ECO:0000313" key="6">
    <source>
        <dbReference type="EMBL" id="CDR12038.1"/>
    </source>
</evidence>
<proteinExistence type="predicted"/>
<evidence type="ECO:0000313" key="8">
    <source>
        <dbReference type="Proteomes" id="UP000756710"/>
    </source>
</evidence>
<feature type="domain" description="DUF6531" evidence="3">
    <location>
        <begin position="343"/>
        <end position="414"/>
    </location>
</feature>
<feature type="domain" description="Putative T7SS secretion signal" evidence="4">
    <location>
        <begin position="22"/>
        <end position="196"/>
    </location>
</feature>
<dbReference type="Proteomes" id="UP000756710">
    <property type="component" value="Unassembled WGS sequence"/>
</dbReference>
<dbReference type="HOGENOM" id="CLU_001218_1_2_11"/>
<dbReference type="InterPro" id="IPR045351">
    <property type="entry name" value="DUF6531"/>
</dbReference>
<evidence type="ECO:0000259" key="3">
    <source>
        <dbReference type="Pfam" id="PF20148"/>
    </source>
</evidence>
<feature type="compositionally biased region" description="Basic and acidic residues" evidence="2">
    <location>
        <begin position="132"/>
        <end position="152"/>
    </location>
</feature>
<dbReference type="InterPro" id="IPR031325">
    <property type="entry name" value="RHS_repeat"/>
</dbReference>
<accession>A0A061A6I7</accession>
<reference evidence="7 8" key="2">
    <citation type="submission" date="2021-03" db="EMBL/GenBank/DDBJ databases">
        <title>Genomic Encyclopedia of Type Strains, Phase IV (KMG-IV): sequencing the most valuable type-strain genomes for metagenomic binning, comparative biology and taxonomic classification.</title>
        <authorList>
            <person name="Goeker M."/>
        </authorList>
    </citation>
    <scope>NUCLEOTIDE SEQUENCE [LARGE SCALE GENOMIC DNA]</scope>
    <source>
        <strain evidence="7 8">DSM 41954</strain>
    </source>
</reference>
<keyword evidence="8" id="KW-1185">Reference proteome</keyword>
<name>A0A061A6I7_9ACTN</name>
<feature type="region of interest" description="Disordered" evidence="2">
    <location>
        <begin position="132"/>
        <end position="159"/>
    </location>
</feature>
<reference evidence="6" key="1">
    <citation type="submission" date="2014-05" db="EMBL/GenBank/DDBJ databases">
        <authorList>
            <person name="Horn Fabian"/>
        </authorList>
    </citation>
    <scope>NUCLEOTIDE SEQUENCE</scope>
</reference>
<dbReference type="PANTHER" id="PTHR32305">
    <property type="match status" value="1"/>
</dbReference>
<feature type="region of interest" description="Disordered" evidence="2">
    <location>
        <begin position="1438"/>
        <end position="1458"/>
    </location>
</feature>
<dbReference type="InterPro" id="IPR022385">
    <property type="entry name" value="Rhs_assc_core"/>
</dbReference>
<feature type="compositionally biased region" description="Basic and acidic residues" evidence="2">
    <location>
        <begin position="1245"/>
        <end position="1254"/>
    </location>
</feature>
<dbReference type="Gene3D" id="2.180.10.10">
    <property type="entry name" value="RHS repeat-associated core"/>
    <property type="match status" value="3"/>
</dbReference>
<evidence type="ECO:0000256" key="1">
    <source>
        <dbReference type="ARBA" id="ARBA00022737"/>
    </source>
</evidence>
<dbReference type="InterPro" id="IPR056823">
    <property type="entry name" value="TEN-like_YD-shell"/>
</dbReference>
<keyword evidence="1" id="KW-0677">Repeat</keyword>
<dbReference type="EMBL" id="LK022848">
    <property type="protein sequence ID" value="CDR12038.1"/>
    <property type="molecule type" value="Genomic_DNA"/>
</dbReference>
<feature type="region of interest" description="Disordered" evidence="2">
    <location>
        <begin position="1234"/>
        <end position="1257"/>
    </location>
</feature>
<dbReference type="Pfam" id="PF21725">
    <property type="entry name" value="T7SS_signal"/>
    <property type="match status" value="1"/>
</dbReference>
<dbReference type="InterPro" id="IPR049082">
    <property type="entry name" value="T7SS_signal"/>
</dbReference>
<dbReference type="PANTHER" id="PTHR32305:SF15">
    <property type="entry name" value="PROTEIN RHSA-RELATED"/>
    <property type="match status" value="1"/>
</dbReference>
<dbReference type="NCBIfam" id="TIGR03696">
    <property type="entry name" value="Rhs_assc_core"/>
    <property type="match status" value="1"/>
</dbReference>
<evidence type="ECO:0000259" key="4">
    <source>
        <dbReference type="Pfam" id="PF21725"/>
    </source>
</evidence>
<feature type="region of interest" description="Disordered" evidence="2">
    <location>
        <begin position="766"/>
        <end position="786"/>
    </location>
</feature>
<dbReference type="NCBIfam" id="TIGR01643">
    <property type="entry name" value="YD_repeat_2x"/>
    <property type="match status" value="14"/>
</dbReference>
<gene>
    <name evidence="7" type="ORF">J2Z30_000030</name>
    <name evidence="6" type="ORF">SIRAN7510</name>
</gene>
<evidence type="ECO:0000313" key="7">
    <source>
        <dbReference type="EMBL" id="MBP2059034.1"/>
    </source>
</evidence>
<feature type="region of interest" description="Disordered" evidence="2">
    <location>
        <begin position="1"/>
        <end position="29"/>
    </location>
</feature>
<dbReference type="EMBL" id="JAGGLR010000001">
    <property type="protein sequence ID" value="MBP2059034.1"/>
    <property type="molecule type" value="Genomic_DNA"/>
</dbReference>
<dbReference type="RefSeq" id="WP_078956970.1">
    <property type="nucleotide sequence ID" value="NZ_BAABDR010000060.1"/>
</dbReference>
<dbReference type="InterPro" id="IPR006530">
    <property type="entry name" value="YD"/>
</dbReference>
<sequence length="1487" mass="163749">MTSKDATEGAGPGATERIPPHAKPSDVIIGSPGKIDDLVVKLRAYAEAFGDGNDKLAALVRMPWTGEAAEGFEGAVKALPRELKAARKYFKSAASALDAYADKLRSVHKRLKPIIADADAARAASKKHADQVEKYDAAVDRKDDDLPDKPPNEDPGSTALQDCYRRLDILEKELQGVVETSKKKLEAAADRAPDAPKGWARVQSKGQDFLYGSWDTLRGLYKHGEYLVEDGFGGWSMQLAGMADGVVYAQEHPKEFAKAAVNWDEWQRNPARAAGQLTPDLLLALATGGGSVARKGASAAKDAAKRLAGRERALRRDGSGRERADGEPNKHDKCKGEKCGLNEPVDAATGEMFTSATDVELPGALPLVLERHYISGHPCGGWFGPTWAGTLDQRLELDDKGVVYIADDGMVLTYPVPEPDVPTLPTSGPRWPLSWDGKPDSTMTISAPERNRTLHFAPLPTGGSELALSAITDRAGNRITFGYDAKGAPQEVAHSGGYRIAVDTDPGLLRITGLRLLHGQDGQRSTTLVSYAYDEAGNLAQIINSTGDPLRFRYDDQHRITAWEDRNGTAFGYVYDHRGRVLRTVGPDGTFSGRFRYDEAARTTRFTDSLGHESVYVYNEAYKIVSETDNLGHTTRTEWDETNRRPVTVTDPLGHTTRYTYDDLGNPTRIERADGTALTAVHDDDCLPLEIRDPNGGVWRHVYDDRGNRTSTTDPTGAVTRYAYNDAGHLTGITDPLGHTTTVTPNPAGLPTALTDPLGHTTHIQRGPHGRLTALTDPLGHTTRHGWTIEGKPAWRENPDGTRETWEWDGEGNLVTHTNAAGHTTTYTHTHFDLPATRTDPDGAHYAFTYDTELRLTGVTNPQGRTWTYTYDGAGRVVSETDFNGRTLSYQHDAAGRLISRENGAGETLAYTRDALGRTVATRTADGTETTFGYDAASRLTRAANPDTELSRTYDARGRVLIEATGGRTTSYAYDAAGNRTERITPSGLRSTWAYDATGRPTTLTTADNSLHFAYDAAGRETARTFGDDVTLTQAWDALDRLTTQSLTHASGAAELLQHRTYVYRPDDHLTEIRELTSGTRRFDLDPVGRVTAVHAHGWTETYAYDAAGNLTHATAPGHASPGDCEFTGTVIHRAGRTIYEHDAQGRLVRRTRKLLNGQTRTWTYTWSPEDRLTDATTPDGERWHYTYDPLGRRTTKHRLAEDGTIAESVNFTWDGTRLAEQTTTEGTTLTWDYTPGTHRPLTQTERHTSREPAAEASPVLRRLTDTTPQSEYDARFHAIVTDLVGTPTELVTPDGELAWQHRTTLWGTPLPAPPGSADCPLRFPGQYADAETGLHYNYFRHYDPETARYASPDPLGLEPAPNHYSYVRSPHRWTDPLGLNACEDASKIDVDSLKMTRTVERHLEDVHEIKNDKDGGRAFVRSRPFTDSSLTVREVMEGSEPYTDPRGAEGAVRWDTPGSFHGREGKWELVIDTNTNTILHFNFTRE</sequence>
<organism evidence="6">
    <name type="scientific">Streptomyces iranensis</name>
    <dbReference type="NCBI Taxonomy" id="576784"/>
    <lineage>
        <taxon>Bacteria</taxon>
        <taxon>Bacillati</taxon>
        <taxon>Actinomycetota</taxon>
        <taxon>Actinomycetes</taxon>
        <taxon>Kitasatosporales</taxon>
        <taxon>Streptomycetaceae</taxon>
        <taxon>Streptomyces</taxon>
        <taxon>Streptomyces violaceusniger group</taxon>
    </lineage>
</organism>
<feature type="domain" description="Teneurin-like YD-shell" evidence="5">
    <location>
        <begin position="528"/>
        <end position="670"/>
    </location>
</feature>
<feature type="region of interest" description="Disordered" evidence="2">
    <location>
        <begin position="306"/>
        <end position="338"/>
    </location>
</feature>
<evidence type="ECO:0000256" key="2">
    <source>
        <dbReference type="SAM" id="MobiDB-lite"/>
    </source>
</evidence>
<dbReference type="InterPro" id="IPR050708">
    <property type="entry name" value="T6SS_VgrG/RHS"/>
</dbReference>
<dbReference type="Pfam" id="PF05593">
    <property type="entry name" value="RHS_repeat"/>
    <property type="match status" value="8"/>
</dbReference>
<protein>
    <submittedName>
        <fullName evidence="7">RHS repeat-associated protein</fullName>
    </submittedName>
    <submittedName>
        <fullName evidence="6">RHS/YD repeat-containing protein</fullName>
    </submittedName>
</protein>